<evidence type="ECO:0000313" key="1">
    <source>
        <dbReference type="EMBL" id="WQB69805.1"/>
    </source>
</evidence>
<name>A0ABZ0V857_9MICO</name>
<dbReference type="SUPFAM" id="SSF53474">
    <property type="entry name" value="alpha/beta-Hydrolases"/>
    <property type="match status" value="1"/>
</dbReference>
<dbReference type="RefSeq" id="WP_322409930.1">
    <property type="nucleotide sequence ID" value="NZ_CP139779.1"/>
</dbReference>
<protein>
    <submittedName>
        <fullName evidence="1">Uncharacterized protein</fullName>
    </submittedName>
</protein>
<gene>
    <name evidence="1" type="ORF">T9R20_14045</name>
</gene>
<sequence>MIDVMVSGDPVRLFVPHTAVPSATGRQGVVWFFHANGSNHTSLSTAFGYVADQLADDGLVSICPNFGGTTWTGPRALELLRAVVDWANGLWNITASLLRATSAGGALLTWAYGNRLIPAVIGGYTVNGVYDMEERARRLPDDTIDDYNGDWGLLAASNPARMPRSVWQGTRLRITGTPADTVVPFASHGRALYAAASPFAANASLFETPATGTGGHGVPSATNKDMLDTFRQWLVDAKDDTPAPPALPGAGTYENGSGQIALTGTWAVLTSSKDSGGSIAHSSSSGASVTLAFTGTGVSWISRTSPASGINEVVLDGIVVATVDRYSPASRYSQTVWTSPALARGEHTITIRRTGRKNRSSTGSNIVLDALVVVDSGTTPPGGEQVALP</sequence>
<dbReference type="InterPro" id="IPR029058">
    <property type="entry name" value="AB_hydrolase_fold"/>
</dbReference>
<dbReference type="Gene3D" id="3.40.50.1820">
    <property type="entry name" value="alpha/beta hydrolase"/>
    <property type="match status" value="1"/>
</dbReference>
<evidence type="ECO:0000313" key="2">
    <source>
        <dbReference type="Proteomes" id="UP001324533"/>
    </source>
</evidence>
<keyword evidence="2" id="KW-1185">Reference proteome</keyword>
<dbReference type="Gene3D" id="2.60.120.260">
    <property type="entry name" value="Galactose-binding domain-like"/>
    <property type="match status" value="1"/>
</dbReference>
<dbReference type="EMBL" id="CP139779">
    <property type="protein sequence ID" value="WQB69805.1"/>
    <property type="molecule type" value="Genomic_DNA"/>
</dbReference>
<proteinExistence type="predicted"/>
<dbReference type="Proteomes" id="UP001324533">
    <property type="component" value="Chromosome"/>
</dbReference>
<accession>A0ABZ0V857</accession>
<organism evidence="1 2">
    <name type="scientific">Microbacterium invictum</name>
    <dbReference type="NCBI Taxonomy" id="515415"/>
    <lineage>
        <taxon>Bacteria</taxon>
        <taxon>Bacillati</taxon>
        <taxon>Actinomycetota</taxon>
        <taxon>Actinomycetes</taxon>
        <taxon>Micrococcales</taxon>
        <taxon>Microbacteriaceae</taxon>
        <taxon>Microbacterium</taxon>
    </lineage>
</organism>
<reference evidence="1 2" key="1">
    <citation type="submission" date="2023-06" db="EMBL/GenBank/DDBJ databases">
        <title>Rock-solubilizing bacteria, Microbacterium invictum, promotes re-establishment of vegetation in rocky wasteland by accelerating rock bio-weathering and reshaping soil bacterial community.</title>
        <authorList>
            <person name="Liu C."/>
        </authorList>
    </citation>
    <scope>NUCLEOTIDE SEQUENCE [LARGE SCALE GENOMIC DNA]</scope>
    <source>
        <strain evidence="1 2">X-18</strain>
    </source>
</reference>